<dbReference type="GO" id="GO:0009506">
    <property type="term" value="C:plasmodesma"/>
    <property type="evidence" value="ECO:0007669"/>
    <property type="project" value="TreeGrafter"/>
</dbReference>
<evidence type="ECO:0000256" key="2">
    <source>
        <dbReference type="ARBA" id="ARBA00023136"/>
    </source>
</evidence>
<feature type="chain" id="PRO_5019061859" evidence="4">
    <location>
        <begin position="24"/>
        <end position="212"/>
    </location>
</feature>
<organism evidence="5 6">
    <name type="scientific">Glycine soja</name>
    <name type="common">Wild soybean</name>
    <dbReference type="NCBI Taxonomy" id="3848"/>
    <lineage>
        <taxon>Eukaryota</taxon>
        <taxon>Viridiplantae</taxon>
        <taxon>Streptophyta</taxon>
        <taxon>Embryophyta</taxon>
        <taxon>Tracheophyta</taxon>
        <taxon>Spermatophyta</taxon>
        <taxon>Magnoliopsida</taxon>
        <taxon>eudicotyledons</taxon>
        <taxon>Gunneridae</taxon>
        <taxon>Pentapetalae</taxon>
        <taxon>rosids</taxon>
        <taxon>fabids</taxon>
        <taxon>Fabales</taxon>
        <taxon>Fabaceae</taxon>
        <taxon>Papilionoideae</taxon>
        <taxon>50 kb inversion clade</taxon>
        <taxon>NPAAA clade</taxon>
        <taxon>indigoferoid/millettioid clade</taxon>
        <taxon>Phaseoleae</taxon>
        <taxon>Glycine</taxon>
        <taxon>Glycine subgen. Soja</taxon>
    </lineage>
</organism>
<dbReference type="PANTHER" id="PTHR31415">
    <property type="entry name" value="OS05G0367900 PROTEIN"/>
    <property type="match status" value="1"/>
</dbReference>
<reference evidence="5 6" key="1">
    <citation type="submission" date="2018-09" db="EMBL/GenBank/DDBJ databases">
        <title>A high-quality reference genome of wild soybean provides a powerful tool to mine soybean genomes.</title>
        <authorList>
            <person name="Xie M."/>
            <person name="Chung C.Y.L."/>
            <person name="Li M.-W."/>
            <person name="Wong F.-L."/>
            <person name="Chan T.-F."/>
            <person name="Lam H.-M."/>
        </authorList>
    </citation>
    <scope>NUCLEOTIDE SEQUENCE [LARGE SCALE GENOMIC DNA]</scope>
    <source>
        <strain evidence="6">cv. W05</strain>
        <tissue evidence="5">Hypocotyl of etiolated seedlings</tissue>
    </source>
</reference>
<dbReference type="AlphaFoldDB" id="A0A445JUY6"/>
<evidence type="ECO:0000313" key="5">
    <source>
        <dbReference type="EMBL" id="RZC02325.1"/>
    </source>
</evidence>
<feature type="signal peptide" evidence="4">
    <location>
        <begin position="1"/>
        <end position="23"/>
    </location>
</feature>
<dbReference type="GO" id="GO:0005886">
    <property type="term" value="C:plasma membrane"/>
    <property type="evidence" value="ECO:0007669"/>
    <property type="project" value="TreeGrafter"/>
</dbReference>
<dbReference type="EMBL" id="QZWG01000007">
    <property type="protein sequence ID" value="RZC02325.1"/>
    <property type="molecule type" value="Genomic_DNA"/>
</dbReference>
<evidence type="ECO:0000256" key="4">
    <source>
        <dbReference type="SAM" id="SignalP"/>
    </source>
</evidence>
<proteinExistence type="predicted"/>
<keyword evidence="4" id="KW-0732">Signal</keyword>
<evidence type="ECO:0000256" key="1">
    <source>
        <dbReference type="ARBA" id="ARBA00004370"/>
    </source>
</evidence>
<comment type="caution">
    <text evidence="5">The sequence shown here is derived from an EMBL/GenBank/DDBJ whole genome shotgun (WGS) entry which is preliminary data.</text>
</comment>
<evidence type="ECO:0000256" key="3">
    <source>
        <dbReference type="SAM" id="MobiDB-lite"/>
    </source>
</evidence>
<evidence type="ECO:0000313" key="6">
    <source>
        <dbReference type="Proteomes" id="UP000289340"/>
    </source>
</evidence>
<keyword evidence="6" id="KW-1185">Reference proteome</keyword>
<dbReference type="GO" id="GO:0098542">
    <property type="term" value="P:defense response to other organism"/>
    <property type="evidence" value="ECO:0007669"/>
    <property type="project" value="InterPro"/>
</dbReference>
<dbReference type="PANTHER" id="PTHR31415:SF59">
    <property type="entry name" value="HARPIN-INDUCED 1"/>
    <property type="match status" value="1"/>
</dbReference>
<feature type="region of interest" description="Disordered" evidence="3">
    <location>
        <begin position="170"/>
        <end position="190"/>
    </location>
</feature>
<comment type="subcellular location">
    <subcellularLocation>
        <location evidence="1">Membrane</location>
    </subcellularLocation>
</comment>
<sequence length="212" mass="24672">MLPSILFWLIIFPSSCKFHVTDASLTQFNLRSNNTLDYNLKVSITVRNPNNNIIVYYGRITSIAWYKDNDFSWVSLTPFGQCRKNTTFLQAVFEGKSVIKHKSKELGTYEIDVESSFSQIAHRVFDEERYDLWKVNMKSYMKSFDLWDAVKENYKMPSLPKHSTMAQIKYHNEKKTKKAKEKKVKTTDDLLSKEDWLSEPHSLSEASSSLSG</sequence>
<dbReference type="Proteomes" id="UP000289340">
    <property type="component" value="Chromosome 7"/>
</dbReference>
<keyword evidence="2" id="KW-0472">Membrane</keyword>
<feature type="compositionally biased region" description="Basic residues" evidence="3">
    <location>
        <begin position="172"/>
        <end position="183"/>
    </location>
</feature>
<protein>
    <submittedName>
        <fullName evidence="5">NDR1/HIN1-like protein 10</fullName>
    </submittedName>
</protein>
<accession>A0A445JUY6</accession>
<dbReference type="InterPro" id="IPR044839">
    <property type="entry name" value="NDR1-like"/>
</dbReference>
<name>A0A445JUY6_GLYSO</name>
<gene>
    <name evidence="5" type="ORF">D0Y65_017454</name>
</gene>